<feature type="transmembrane region" description="Helical" evidence="1">
    <location>
        <begin position="234"/>
        <end position="250"/>
    </location>
</feature>
<name>A0AA92VUV4_9BACT</name>
<evidence type="ECO:0000313" key="3">
    <source>
        <dbReference type="Proteomes" id="UP000261187"/>
    </source>
</evidence>
<organism evidence="2 3">
    <name type="scientific">Segatella copri</name>
    <dbReference type="NCBI Taxonomy" id="165179"/>
    <lineage>
        <taxon>Bacteria</taxon>
        <taxon>Pseudomonadati</taxon>
        <taxon>Bacteroidota</taxon>
        <taxon>Bacteroidia</taxon>
        <taxon>Bacteroidales</taxon>
        <taxon>Prevotellaceae</taxon>
        <taxon>Segatella</taxon>
    </lineage>
</organism>
<feature type="transmembrane region" description="Helical" evidence="1">
    <location>
        <begin position="57"/>
        <end position="74"/>
    </location>
</feature>
<accession>A0AA92VUV4</accession>
<feature type="transmembrane region" description="Helical" evidence="1">
    <location>
        <begin position="256"/>
        <end position="275"/>
    </location>
</feature>
<protein>
    <submittedName>
        <fullName evidence="2">Uncharacterized protein</fullName>
    </submittedName>
</protein>
<keyword evidence="1" id="KW-0472">Membrane</keyword>
<evidence type="ECO:0000256" key="1">
    <source>
        <dbReference type="SAM" id="Phobius"/>
    </source>
</evidence>
<feature type="transmembrane region" description="Helical" evidence="1">
    <location>
        <begin position="296"/>
        <end position="314"/>
    </location>
</feature>
<keyword evidence="1" id="KW-0812">Transmembrane</keyword>
<gene>
    <name evidence="2" type="ORF">DXC61_04710</name>
</gene>
<feature type="transmembrane region" description="Helical" evidence="1">
    <location>
        <begin position="206"/>
        <end position="227"/>
    </location>
</feature>
<feature type="transmembrane region" description="Helical" evidence="1">
    <location>
        <begin position="142"/>
        <end position="162"/>
    </location>
</feature>
<proteinExistence type="predicted"/>
<feature type="transmembrane region" description="Helical" evidence="1">
    <location>
        <begin position="359"/>
        <end position="379"/>
    </location>
</feature>
<feature type="transmembrane region" description="Helical" evidence="1">
    <location>
        <begin position="326"/>
        <end position="347"/>
    </location>
</feature>
<feature type="transmembrane region" description="Helical" evidence="1">
    <location>
        <begin position="408"/>
        <end position="426"/>
    </location>
</feature>
<dbReference type="RefSeq" id="WP_117692858.1">
    <property type="nucleotide sequence ID" value="NZ_QSSA01000007.1"/>
</dbReference>
<keyword evidence="1" id="KW-1133">Transmembrane helix</keyword>
<sequence>MIALISFLFILVISFIYGVYFSDPMLGNTLVIHYLLGGVIINALVRKNFTNLTKWYSLFFILYSIYLFFVQIGLNKFYGNNDEVLFFASSKDAINYGWDKIVKITFYKGFYSEYPAAMLLWSAITKLGHEIGVENLRLYSRFHLLIMGSGIMAILCSYMEALNYDKRRTIIYALVFGLCTYIVYLTCNYTRDLHCMFFMTIIGYKVMTSSNITVLCELLLLSFILVFFRKENGLFAFLFIGAWIYMNGYVSKKTVAIFGVFCFLLAVSTILLVYSQSSEWTDSHTGSGLFTQINSLPIYLKPIAYTLFMLFQPFPFYNMMGDGHSGGLLALPMMFLPVIIMYVFWILYKSYRIDKNRDFFLFFIFVGYFILVSFLAPVYRRVFLIMPSAFLLFLKRQDLVDRWIKLKALKYILMFWGVVNIMYILFDLLRKS</sequence>
<comment type="caution">
    <text evidence="2">The sequence shown here is derived from an EMBL/GenBank/DDBJ whole genome shotgun (WGS) entry which is preliminary data.</text>
</comment>
<dbReference type="Proteomes" id="UP000261187">
    <property type="component" value="Unassembled WGS sequence"/>
</dbReference>
<dbReference type="EMBL" id="QSSA01000007">
    <property type="protein sequence ID" value="RGL62557.1"/>
    <property type="molecule type" value="Genomic_DNA"/>
</dbReference>
<reference evidence="2 3" key="1">
    <citation type="submission" date="2018-08" db="EMBL/GenBank/DDBJ databases">
        <title>A genome reference for cultivated species of the human gut microbiota.</title>
        <authorList>
            <person name="Zou Y."/>
            <person name="Xue W."/>
            <person name="Luo G."/>
        </authorList>
    </citation>
    <scope>NUCLEOTIDE SEQUENCE [LARGE SCALE GENOMIC DNA]</scope>
    <source>
        <strain evidence="2 3">TF06-40</strain>
    </source>
</reference>
<dbReference type="AlphaFoldDB" id="A0AA92VUV4"/>
<feature type="transmembrane region" description="Helical" evidence="1">
    <location>
        <begin position="169"/>
        <end position="186"/>
    </location>
</feature>
<evidence type="ECO:0000313" key="2">
    <source>
        <dbReference type="EMBL" id="RGL62557.1"/>
    </source>
</evidence>
<feature type="transmembrane region" description="Helical" evidence="1">
    <location>
        <begin position="28"/>
        <end position="45"/>
    </location>
</feature>